<dbReference type="EMBL" id="CM042029">
    <property type="protein sequence ID" value="KAI3797009.1"/>
    <property type="molecule type" value="Genomic_DNA"/>
</dbReference>
<proteinExistence type="predicted"/>
<accession>A0ACB9HMJ2</accession>
<name>A0ACB9HMJ2_9ASTR</name>
<sequence>MTRKCTIWVLVPVFSLKYQFSTAKSGKGNFGRNSFDGDGVIGLRKLEFEIIVLGLGYSLESDLKSYFDKNPVAIGDTKVIKLNNKRVVCKHEAYEDVLDNDQSMKNNGAYAICLSHLNKSKLDMLLNSCK</sequence>
<dbReference type="Proteomes" id="UP001056120">
    <property type="component" value="Linkage Group LG12"/>
</dbReference>
<protein>
    <submittedName>
        <fullName evidence="1">Uncharacterized protein</fullName>
    </submittedName>
</protein>
<evidence type="ECO:0000313" key="1">
    <source>
        <dbReference type="EMBL" id="KAI3797009.1"/>
    </source>
</evidence>
<evidence type="ECO:0000313" key="2">
    <source>
        <dbReference type="Proteomes" id="UP001056120"/>
    </source>
</evidence>
<gene>
    <name evidence="1" type="ORF">L1987_39698</name>
</gene>
<organism evidence="1 2">
    <name type="scientific">Smallanthus sonchifolius</name>
    <dbReference type="NCBI Taxonomy" id="185202"/>
    <lineage>
        <taxon>Eukaryota</taxon>
        <taxon>Viridiplantae</taxon>
        <taxon>Streptophyta</taxon>
        <taxon>Embryophyta</taxon>
        <taxon>Tracheophyta</taxon>
        <taxon>Spermatophyta</taxon>
        <taxon>Magnoliopsida</taxon>
        <taxon>eudicotyledons</taxon>
        <taxon>Gunneridae</taxon>
        <taxon>Pentapetalae</taxon>
        <taxon>asterids</taxon>
        <taxon>campanulids</taxon>
        <taxon>Asterales</taxon>
        <taxon>Asteraceae</taxon>
        <taxon>Asteroideae</taxon>
        <taxon>Heliantheae alliance</taxon>
        <taxon>Millerieae</taxon>
        <taxon>Smallanthus</taxon>
    </lineage>
</organism>
<reference evidence="2" key="1">
    <citation type="journal article" date="2022" name="Mol. Ecol. Resour.">
        <title>The genomes of chicory, endive, great burdock and yacon provide insights into Asteraceae palaeo-polyploidization history and plant inulin production.</title>
        <authorList>
            <person name="Fan W."/>
            <person name="Wang S."/>
            <person name="Wang H."/>
            <person name="Wang A."/>
            <person name="Jiang F."/>
            <person name="Liu H."/>
            <person name="Zhao H."/>
            <person name="Xu D."/>
            <person name="Zhang Y."/>
        </authorList>
    </citation>
    <scope>NUCLEOTIDE SEQUENCE [LARGE SCALE GENOMIC DNA]</scope>
    <source>
        <strain evidence="2">cv. Yunnan</strain>
    </source>
</reference>
<reference evidence="1 2" key="2">
    <citation type="journal article" date="2022" name="Mol. Ecol. Resour.">
        <title>The genomes of chicory, endive, great burdock and yacon provide insights into Asteraceae paleo-polyploidization history and plant inulin production.</title>
        <authorList>
            <person name="Fan W."/>
            <person name="Wang S."/>
            <person name="Wang H."/>
            <person name="Wang A."/>
            <person name="Jiang F."/>
            <person name="Liu H."/>
            <person name="Zhao H."/>
            <person name="Xu D."/>
            <person name="Zhang Y."/>
        </authorList>
    </citation>
    <scope>NUCLEOTIDE SEQUENCE [LARGE SCALE GENOMIC DNA]</scope>
    <source>
        <strain evidence="2">cv. Yunnan</strain>
        <tissue evidence="1">Leaves</tissue>
    </source>
</reference>
<comment type="caution">
    <text evidence="1">The sequence shown here is derived from an EMBL/GenBank/DDBJ whole genome shotgun (WGS) entry which is preliminary data.</text>
</comment>
<keyword evidence="2" id="KW-1185">Reference proteome</keyword>